<keyword evidence="3" id="KW-1185">Reference proteome</keyword>
<sequence length="327" mass="37115">MSRDSDNPEDFLEESDEGDENDNDNRDSTDGDAPSAYRTEEHGKEHPYNHVQQPDLAEQLSTIQSAIIRLTAMMTTNQDLLRELDDRISVVEQITQQLLNLIKHIDEQHGPALLRSDAKETRRAPPPSTSRRPHSNPTCPFCNGNHWASDCGSALMSTPIPLKSLKQKLTRQLNALSKLIEEAEVYSPTWTFPTRITDFKQFAASHKKSITTLKQEIADQADKIEAFYDLGLPNVHTTDDKTAEEAFNEYWEESEGDAILSLAITMIHLLTKRLSELLCQELLANEQNNTATRIPPQQKLEKKFIHQSNSNNVARLMIVSLRVRNPY</sequence>
<organism evidence="2 3">
    <name type="scientific">Trichostrongylus colubriformis</name>
    <name type="common">Black scour worm</name>
    <dbReference type="NCBI Taxonomy" id="6319"/>
    <lineage>
        <taxon>Eukaryota</taxon>
        <taxon>Metazoa</taxon>
        <taxon>Ecdysozoa</taxon>
        <taxon>Nematoda</taxon>
        <taxon>Chromadorea</taxon>
        <taxon>Rhabditida</taxon>
        <taxon>Rhabditina</taxon>
        <taxon>Rhabditomorpha</taxon>
        <taxon>Strongyloidea</taxon>
        <taxon>Trichostrongylidae</taxon>
        <taxon>Trichostrongylus</taxon>
    </lineage>
</organism>
<feature type="region of interest" description="Disordered" evidence="1">
    <location>
        <begin position="112"/>
        <end position="138"/>
    </location>
</feature>
<reference evidence="2 3" key="1">
    <citation type="submission" date="2019-10" db="EMBL/GenBank/DDBJ databases">
        <title>Assembly and Annotation for the nematode Trichostrongylus colubriformis.</title>
        <authorList>
            <person name="Martin J."/>
        </authorList>
    </citation>
    <scope>NUCLEOTIDE SEQUENCE [LARGE SCALE GENOMIC DNA]</scope>
    <source>
        <strain evidence="2">G859</strain>
        <tissue evidence="2">Whole worm</tissue>
    </source>
</reference>
<feature type="compositionally biased region" description="Acidic residues" evidence="1">
    <location>
        <begin position="7"/>
        <end position="22"/>
    </location>
</feature>
<accession>A0AAN8J1Q9</accession>
<evidence type="ECO:0000313" key="3">
    <source>
        <dbReference type="Proteomes" id="UP001331761"/>
    </source>
</evidence>
<proteinExistence type="predicted"/>
<name>A0AAN8J1Q9_TRICO</name>
<dbReference type="Proteomes" id="UP001331761">
    <property type="component" value="Unassembled WGS sequence"/>
</dbReference>
<dbReference type="AlphaFoldDB" id="A0AAN8J1Q9"/>
<feature type="compositionally biased region" description="Basic and acidic residues" evidence="1">
    <location>
        <begin position="38"/>
        <end position="48"/>
    </location>
</feature>
<feature type="region of interest" description="Disordered" evidence="1">
    <location>
        <begin position="1"/>
        <end position="52"/>
    </location>
</feature>
<dbReference type="EMBL" id="WIXE01012095">
    <property type="protein sequence ID" value="KAK5976234.1"/>
    <property type="molecule type" value="Genomic_DNA"/>
</dbReference>
<comment type="caution">
    <text evidence="2">The sequence shown here is derived from an EMBL/GenBank/DDBJ whole genome shotgun (WGS) entry which is preliminary data.</text>
</comment>
<protein>
    <submittedName>
        <fullName evidence="2">Uncharacterized protein</fullName>
    </submittedName>
</protein>
<gene>
    <name evidence="2" type="ORF">GCK32_013579</name>
</gene>
<evidence type="ECO:0000313" key="2">
    <source>
        <dbReference type="EMBL" id="KAK5976234.1"/>
    </source>
</evidence>
<evidence type="ECO:0000256" key="1">
    <source>
        <dbReference type="SAM" id="MobiDB-lite"/>
    </source>
</evidence>